<proteinExistence type="predicted"/>
<gene>
    <name evidence="3" type="ORF">SAMN05444007_108229</name>
</gene>
<organism evidence="3 4">
    <name type="scientific">Cribrihabitans marinus</name>
    <dbReference type="NCBI Taxonomy" id="1227549"/>
    <lineage>
        <taxon>Bacteria</taxon>
        <taxon>Pseudomonadati</taxon>
        <taxon>Pseudomonadota</taxon>
        <taxon>Alphaproteobacteria</taxon>
        <taxon>Rhodobacterales</taxon>
        <taxon>Paracoccaceae</taxon>
        <taxon>Cribrihabitans</taxon>
    </lineage>
</organism>
<dbReference type="Proteomes" id="UP000199379">
    <property type="component" value="Unassembled WGS sequence"/>
</dbReference>
<protein>
    <submittedName>
        <fullName evidence="3">Uncharacterized protein</fullName>
    </submittedName>
</protein>
<evidence type="ECO:0000256" key="1">
    <source>
        <dbReference type="SAM" id="Coils"/>
    </source>
</evidence>
<dbReference type="AlphaFoldDB" id="A0A1H7CNE8"/>
<dbReference type="EMBL" id="FNYD01000008">
    <property type="protein sequence ID" value="SEJ91218.1"/>
    <property type="molecule type" value="Genomic_DNA"/>
</dbReference>
<reference evidence="3 4" key="1">
    <citation type="submission" date="2016-10" db="EMBL/GenBank/DDBJ databases">
        <authorList>
            <person name="de Groot N.N."/>
        </authorList>
    </citation>
    <scope>NUCLEOTIDE SEQUENCE [LARGE SCALE GENOMIC DNA]</scope>
    <source>
        <strain evidence="3 4">DSM 29340</strain>
    </source>
</reference>
<accession>A0A1H7CNE8</accession>
<feature type="coiled-coil region" evidence="1">
    <location>
        <begin position="128"/>
        <end position="159"/>
    </location>
</feature>
<dbReference type="STRING" id="1227549.SAMN05444007_108229"/>
<evidence type="ECO:0000313" key="3">
    <source>
        <dbReference type="EMBL" id="SEJ91218.1"/>
    </source>
</evidence>
<feature type="region of interest" description="Disordered" evidence="2">
    <location>
        <begin position="163"/>
        <end position="189"/>
    </location>
</feature>
<dbReference type="OrthoDB" id="7691598at2"/>
<evidence type="ECO:0000256" key="2">
    <source>
        <dbReference type="SAM" id="MobiDB-lite"/>
    </source>
</evidence>
<sequence>MSAIEELRREAAQHMECAKARLEAVNDLAWAEGKLRKAGFAPQLVRDETGFIILRVDLDDWQAVAIVGRIELVHEIEVPAEIPTMPEASAEVPPPPELVTGPFSDEEREIAIAQFAQGIAPAEVARRLNRKTKQLANLRQRSKDVIEAIQARAEDLADEEILRPTKPASGPGLVAAAADHKPDPEPAPPDALNAAEREIDMHLNALGYGNSWSPARDLRLAELLAEGAGAFAAAEELGIAKTEAVGRWMNLNTDKGSIDHQARLLRVLRHRAQGQQEAAE</sequence>
<keyword evidence="4" id="KW-1185">Reference proteome</keyword>
<name>A0A1H7CNE8_9RHOB</name>
<keyword evidence="1" id="KW-0175">Coiled coil</keyword>
<dbReference type="RefSeq" id="WP_092368624.1">
    <property type="nucleotide sequence ID" value="NZ_BMGV01000008.1"/>
</dbReference>
<evidence type="ECO:0000313" key="4">
    <source>
        <dbReference type="Proteomes" id="UP000199379"/>
    </source>
</evidence>